<dbReference type="InterPro" id="IPR003773">
    <property type="entry name" value="Menaquinone_biosynth"/>
</dbReference>
<keyword evidence="7" id="KW-1185">Reference proteome</keyword>
<dbReference type="GO" id="GO:0009234">
    <property type="term" value="P:menaquinone biosynthetic process"/>
    <property type="evidence" value="ECO:0007669"/>
    <property type="project" value="UniProtKB-UniPathway"/>
</dbReference>
<dbReference type="Pfam" id="PF02621">
    <property type="entry name" value="VitK2_biosynth"/>
    <property type="match status" value="1"/>
</dbReference>
<keyword evidence="4" id="KW-0812">Transmembrane</keyword>
<dbReference type="AlphaFoldDB" id="I4CAK5"/>
<feature type="chain" id="PRO_5003687662" evidence="5">
    <location>
        <begin position="27"/>
        <end position="331"/>
    </location>
</feature>
<gene>
    <name evidence="6" type="ordered locus">Desti_3954</name>
</gene>
<keyword evidence="4" id="KW-0472">Membrane</keyword>
<dbReference type="KEGG" id="dti:Desti_3954"/>
<dbReference type="InterPro" id="IPR027024">
    <property type="entry name" value="UCP027386_ABC_sbc_TM0202"/>
</dbReference>
<keyword evidence="2" id="KW-0474">Menaquinone biosynthesis</keyword>
<dbReference type="SUPFAM" id="SSF53850">
    <property type="entry name" value="Periplasmic binding protein-like II"/>
    <property type="match status" value="1"/>
</dbReference>
<dbReference type="Gene3D" id="3.40.190.10">
    <property type="entry name" value="Periplasmic binding protein-like II"/>
    <property type="match status" value="2"/>
</dbReference>
<keyword evidence="3" id="KW-0456">Lyase</keyword>
<evidence type="ECO:0000256" key="4">
    <source>
        <dbReference type="SAM" id="Phobius"/>
    </source>
</evidence>
<evidence type="ECO:0000256" key="1">
    <source>
        <dbReference type="ARBA" id="ARBA00004863"/>
    </source>
</evidence>
<proteinExistence type="predicted"/>
<dbReference type="HOGENOM" id="CLU_062584_2_0_7"/>
<dbReference type="PANTHER" id="PTHR30024:SF46">
    <property type="entry name" value="ABC TRANSPORTER, SUBSTRATE-BINDING LIPOPROTEIN"/>
    <property type="match status" value="1"/>
</dbReference>
<dbReference type="Proteomes" id="UP000006055">
    <property type="component" value="Chromosome"/>
</dbReference>
<dbReference type="PANTHER" id="PTHR30024">
    <property type="entry name" value="ALIPHATIC SULFONATES-BINDING PROTEIN-RELATED"/>
    <property type="match status" value="1"/>
</dbReference>
<evidence type="ECO:0000256" key="2">
    <source>
        <dbReference type="ARBA" id="ARBA00022428"/>
    </source>
</evidence>
<organism evidence="6 7">
    <name type="scientific">Desulfomonile tiedjei (strain ATCC 49306 / DSM 6799 / DCB-1)</name>
    <dbReference type="NCBI Taxonomy" id="706587"/>
    <lineage>
        <taxon>Bacteria</taxon>
        <taxon>Pseudomonadati</taxon>
        <taxon>Thermodesulfobacteriota</taxon>
        <taxon>Desulfomonilia</taxon>
        <taxon>Desulfomonilales</taxon>
        <taxon>Desulfomonilaceae</taxon>
        <taxon>Desulfomonile</taxon>
    </lineage>
</organism>
<evidence type="ECO:0000256" key="3">
    <source>
        <dbReference type="ARBA" id="ARBA00023239"/>
    </source>
</evidence>
<evidence type="ECO:0000313" key="6">
    <source>
        <dbReference type="EMBL" id="AFM26596.1"/>
    </source>
</evidence>
<dbReference type="EMBL" id="CP003360">
    <property type="protein sequence ID" value="AFM26596.1"/>
    <property type="molecule type" value="Genomic_DNA"/>
</dbReference>
<keyword evidence="5" id="KW-0732">Signal</keyword>
<sequence length="331" mass="36748">MYPCKLRLMVVIVLLTLPLVAGTVFASEQSAKPDKIILASPFSPLAMPMAYMVRKGMLKDVAKEVDLIIWNNPDQLRAIITQGQADFVSIPSNVAAIFYNRGVKLKLLNVSVWGVFYVVSKDLSIKSLNDMKGRKILIPFRGDQPDLLFQLVCKGRRIAPFEDFDIQYVSSPLDITMNLLGGSAENGLMIEPAAEVAIKKAQEKGITLKRVIDIQKEWGEIMGTQPKFPNAGVVALPEVLKHPEVVEAFRKSYDTAVKWCTEHPEEAGKLAAEYVKGVPSTAFTESLKHTIFESTSAQDSKEALIFMFSKLVEMNPSSIGGRLPDDSFYYK</sequence>
<dbReference type="GO" id="GO:0016829">
    <property type="term" value="F:lyase activity"/>
    <property type="evidence" value="ECO:0007669"/>
    <property type="project" value="UniProtKB-KW"/>
</dbReference>
<feature type="transmembrane region" description="Helical" evidence="4">
    <location>
        <begin position="36"/>
        <end position="53"/>
    </location>
</feature>
<reference evidence="7" key="1">
    <citation type="submission" date="2012-06" db="EMBL/GenBank/DDBJ databases">
        <title>Complete sequence of chromosome of Desulfomonile tiedjei DSM 6799.</title>
        <authorList>
            <person name="Lucas S."/>
            <person name="Copeland A."/>
            <person name="Lapidus A."/>
            <person name="Glavina del Rio T."/>
            <person name="Dalin E."/>
            <person name="Tice H."/>
            <person name="Bruce D."/>
            <person name="Goodwin L."/>
            <person name="Pitluck S."/>
            <person name="Peters L."/>
            <person name="Ovchinnikova G."/>
            <person name="Zeytun A."/>
            <person name="Lu M."/>
            <person name="Kyrpides N."/>
            <person name="Mavromatis K."/>
            <person name="Ivanova N."/>
            <person name="Brettin T."/>
            <person name="Detter J.C."/>
            <person name="Han C."/>
            <person name="Larimer F."/>
            <person name="Land M."/>
            <person name="Hauser L."/>
            <person name="Markowitz V."/>
            <person name="Cheng J.-F."/>
            <person name="Hugenholtz P."/>
            <person name="Woyke T."/>
            <person name="Wu D."/>
            <person name="Spring S."/>
            <person name="Schroeder M."/>
            <person name="Brambilla E."/>
            <person name="Klenk H.-P."/>
            <person name="Eisen J.A."/>
        </authorList>
    </citation>
    <scope>NUCLEOTIDE SEQUENCE [LARGE SCALE GENOMIC DNA]</scope>
    <source>
        <strain evidence="7">ATCC 49306 / DSM 6799 / DCB-1</strain>
    </source>
</reference>
<name>I4CAK5_DESTA</name>
<evidence type="ECO:0000256" key="5">
    <source>
        <dbReference type="SAM" id="SignalP"/>
    </source>
</evidence>
<comment type="pathway">
    <text evidence="1">Quinol/quinone metabolism; menaquinone biosynthesis.</text>
</comment>
<dbReference type="STRING" id="706587.Desti_3954"/>
<dbReference type="UniPathway" id="UPA00079"/>
<accession>I4CAK5</accession>
<evidence type="ECO:0000313" key="7">
    <source>
        <dbReference type="Proteomes" id="UP000006055"/>
    </source>
</evidence>
<keyword evidence="4" id="KW-1133">Transmembrane helix</keyword>
<protein>
    <submittedName>
        <fullName evidence="6">ABC-type nitrate/sulfonate/bicarbonate transport system, periplasmic component</fullName>
    </submittedName>
</protein>
<dbReference type="PIRSF" id="PIRSF027386">
    <property type="entry name" value="UCP027386_ABC_sbc_TM0202"/>
    <property type="match status" value="1"/>
</dbReference>
<feature type="signal peptide" evidence="5">
    <location>
        <begin position="1"/>
        <end position="26"/>
    </location>
</feature>
<dbReference type="eggNOG" id="COG0715">
    <property type="taxonomic scope" value="Bacteria"/>
</dbReference>